<dbReference type="AlphaFoldDB" id="A0A232FMX6"/>
<name>A0A232FMX6_9HYME</name>
<proteinExistence type="predicted"/>
<keyword evidence="2" id="KW-1185">Reference proteome</keyword>
<dbReference type="EMBL" id="NNAY01000008">
    <property type="protein sequence ID" value="OXU32086.1"/>
    <property type="molecule type" value="Genomic_DNA"/>
</dbReference>
<reference evidence="1 2" key="1">
    <citation type="journal article" date="2017" name="Curr. Biol.">
        <title>The Evolution of Venom by Co-option of Single-Copy Genes.</title>
        <authorList>
            <person name="Martinson E.O."/>
            <person name="Mrinalini"/>
            <person name="Kelkar Y.D."/>
            <person name="Chang C.H."/>
            <person name="Werren J.H."/>
        </authorList>
    </citation>
    <scope>NUCLEOTIDE SEQUENCE [LARGE SCALE GENOMIC DNA]</scope>
    <source>
        <strain evidence="1 2">Alberta</strain>
        <tissue evidence="1">Whole body</tissue>
    </source>
</reference>
<organism evidence="1 2">
    <name type="scientific">Trichomalopsis sarcophagae</name>
    <dbReference type="NCBI Taxonomy" id="543379"/>
    <lineage>
        <taxon>Eukaryota</taxon>
        <taxon>Metazoa</taxon>
        <taxon>Ecdysozoa</taxon>
        <taxon>Arthropoda</taxon>
        <taxon>Hexapoda</taxon>
        <taxon>Insecta</taxon>
        <taxon>Pterygota</taxon>
        <taxon>Neoptera</taxon>
        <taxon>Endopterygota</taxon>
        <taxon>Hymenoptera</taxon>
        <taxon>Apocrita</taxon>
        <taxon>Proctotrupomorpha</taxon>
        <taxon>Chalcidoidea</taxon>
        <taxon>Pteromalidae</taxon>
        <taxon>Pteromalinae</taxon>
        <taxon>Trichomalopsis</taxon>
    </lineage>
</organism>
<sequence length="113" mass="12963">MTARSSLVFFFRGTNGKRRARISTLARKILARARELWNCVGDYCGGGNSKTRGIKGSKIFEVTRCIQFYSGFRKTMFHLFKCLVASKIRTFIEKRISDLQPAKNKISIEFSQN</sequence>
<evidence type="ECO:0000313" key="2">
    <source>
        <dbReference type="Proteomes" id="UP000215335"/>
    </source>
</evidence>
<evidence type="ECO:0000313" key="1">
    <source>
        <dbReference type="EMBL" id="OXU32086.1"/>
    </source>
</evidence>
<accession>A0A232FMX6</accession>
<dbReference type="Proteomes" id="UP000215335">
    <property type="component" value="Unassembled WGS sequence"/>
</dbReference>
<protein>
    <submittedName>
        <fullName evidence="1">Uncharacterized protein</fullName>
    </submittedName>
</protein>
<gene>
    <name evidence="1" type="ORF">TSAR_007843</name>
</gene>
<comment type="caution">
    <text evidence="1">The sequence shown here is derived from an EMBL/GenBank/DDBJ whole genome shotgun (WGS) entry which is preliminary data.</text>
</comment>